<dbReference type="FunFam" id="3.30.2010.10:FF:000010">
    <property type="entry name" value="M48 family peptidase"/>
    <property type="match status" value="1"/>
</dbReference>
<keyword evidence="6 10" id="KW-0482">Metalloprotease</keyword>
<feature type="transmembrane region" description="Helical" evidence="7">
    <location>
        <begin position="140"/>
        <end position="158"/>
    </location>
</feature>
<keyword evidence="5" id="KW-0862">Zinc</keyword>
<protein>
    <submittedName>
        <fullName evidence="10">Putative integral membrane zinc-metalloprotease</fullName>
    </submittedName>
</protein>
<organism evidence="10">
    <name type="scientific">hydrothermal vent metagenome</name>
    <dbReference type="NCBI Taxonomy" id="652676"/>
    <lineage>
        <taxon>unclassified sequences</taxon>
        <taxon>metagenomes</taxon>
        <taxon>ecological metagenomes</taxon>
    </lineage>
</organism>
<feature type="transmembrane region" description="Helical" evidence="7">
    <location>
        <begin position="314"/>
        <end position="335"/>
    </location>
</feature>
<dbReference type="AlphaFoldDB" id="A0A1W1CP98"/>
<keyword evidence="7" id="KW-0812">Transmembrane</keyword>
<keyword evidence="4" id="KW-0378">Hydrolase</keyword>
<evidence type="ECO:0000259" key="8">
    <source>
        <dbReference type="Pfam" id="PF01435"/>
    </source>
</evidence>
<reference evidence="10" key="1">
    <citation type="submission" date="2016-10" db="EMBL/GenBank/DDBJ databases">
        <authorList>
            <person name="de Groot N.N."/>
        </authorList>
    </citation>
    <scope>NUCLEOTIDE SEQUENCE</scope>
</reference>
<sequence length="421" mass="47650">MLEIIMVLFTIYTLIKIYISVMQVGYIAKEKSGEPVLMSQEKYQIAGEYAIKKERLGIVSTMVEYGMFVWWVTKGFAWLASILGTTNSTIDAVLFLFGFIAIGFIIGLPFEIYQTFKIDKEYGFTKTTPKLYLLDQVKSISLTALLGGVVIYLLAWIINSFEYWWFWGFVALFIVVLIAQIIAPTIMALFNKFSPLEEGELRTAIEEMMTKVGLKSDGIFVVDASKRDSRLNAYFGGLGKTKRVVLFDTLIEKLTNRELLAVLAHELGHFSHGDIWKNIGMIGILLFFAFALFGNLPVNLFYEMGLEPYAGVKIAMIMLLLALIYFVFIPIMSFVSRHNEYSADKFGGNLGGKRNLATALIKLVDENKSFPKSHPLVLFFYYTHPPVLERLKELGYEDEEAINDLTRPLDKSGIFAGLDES</sequence>
<dbReference type="GO" id="GO:0071586">
    <property type="term" value="P:CAAX-box protein processing"/>
    <property type="evidence" value="ECO:0007669"/>
    <property type="project" value="InterPro"/>
</dbReference>
<feature type="transmembrane region" description="Helical" evidence="7">
    <location>
        <begin position="6"/>
        <end position="28"/>
    </location>
</feature>
<keyword evidence="7" id="KW-0472">Membrane</keyword>
<gene>
    <name evidence="10" type="ORF">MNB_SV-12-1394</name>
</gene>
<proteinExistence type="predicted"/>
<keyword evidence="7" id="KW-1133">Transmembrane helix</keyword>
<keyword evidence="2 10" id="KW-0645">Protease</keyword>
<evidence type="ECO:0000256" key="6">
    <source>
        <dbReference type="ARBA" id="ARBA00023049"/>
    </source>
</evidence>
<feature type="transmembrane region" description="Helical" evidence="7">
    <location>
        <begin position="62"/>
        <end position="80"/>
    </location>
</feature>
<name>A0A1W1CP98_9ZZZZ</name>
<comment type="cofactor">
    <cofactor evidence="1">
        <name>Zn(2+)</name>
        <dbReference type="ChEBI" id="CHEBI:29105"/>
    </cofactor>
</comment>
<evidence type="ECO:0000313" key="10">
    <source>
        <dbReference type="EMBL" id="SFV67636.1"/>
    </source>
</evidence>
<evidence type="ECO:0000256" key="5">
    <source>
        <dbReference type="ARBA" id="ARBA00022833"/>
    </source>
</evidence>
<evidence type="ECO:0000256" key="7">
    <source>
        <dbReference type="SAM" id="Phobius"/>
    </source>
</evidence>
<dbReference type="Pfam" id="PF16491">
    <property type="entry name" value="Peptidase_M48_N"/>
    <property type="match status" value="1"/>
</dbReference>
<dbReference type="CDD" id="cd07343">
    <property type="entry name" value="M48A_Zmpste24p_like"/>
    <property type="match status" value="1"/>
</dbReference>
<evidence type="ECO:0000256" key="4">
    <source>
        <dbReference type="ARBA" id="ARBA00022801"/>
    </source>
</evidence>
<evidence type="ECO:0000256" key="3">
    <source>
        <dbReference type="ARBA" id="ARBA00022723"/>
    </source>
</evidence>
<evidence type="ECO:0000259" key="9">
    <source>
        <dbReference type="Pfam" id="PF16491"/>
    </source>
</evidence>
<dbReference type="GO" id="GO:0004222">
    <property type="term" value="F:metalloendopeptidase activity"/>
    <property type="evidence" value="ECO:0007669"/>
    <property type="project" value="InterPro"/>
</dbReference>
<keyword evidence="3" id="KW-0479">Metal-binding</keyword>
<dbReference type="InterPro" id="IPR027057">
    <property type="entry name" value="CAXX_Prtase_1"/>
</dbReference>
<feature type="transmembrane region" description="Helical" evidence="7">
    <location>
        <begin position="164"/>
        <end position="190"/>
    </location>
</feature>
<evidence type="ECO:0000256" key="2">
    <source>
        <dbReference type="ARBA" id="ARBA00022670"/>
    </source>
</evidence>
<accession>A0A1W1CP98</accession>
<feature type="domain" description="Peptidase M48" evidence="8">
    <location>
        <begin position="195"/>
        <end position="396"/>
    </location>
</feature>
<dbReference type="InterPro" id="IPR032456">
    <property type="entry name" value="Peptidase_M48_N"/>
</dbReference>
<feature type="domain" description="CAAX prenyl protease 1 N-terminal" evidence="9">
    <location>
        <begin position="38"/>
        <end position="192"/>
    </location>
</feature>
<dbReference type="GO" id="GO:0046872">
    <property type="term" value="F:metal ion binding"/>
    <property type="evidence" value="ECO:0007669"/>
    <property type="project" value="UniProtKB-KW"/>
</dbReference>
<dbReference type="Pfam" id="PF01435">
    <property type="entry name" value="Peptidase_M48"/>
    <property type="match status" value="1"/>
</dbReference>
<evidence type="ECO:0000256" key="1">
    <source>
        <dbReference type="ARBA" id="ARBA00001947"/>
    </source>
</evidence>
<dbReference type="EMBL" id="FPHE01000163">
    <property type="protein sequence ID" value="SFV67636.1"/>
    <property type="molecule type" value="Genomic_DNA"/>
</dbReference>
<dbReference type="InterPro" id="IPR001915">
    <property type="entry name" value="Peptidase_M48"/>
</dbReference>
<feature type="transmembrane region" description="Helical" evidence="7">
    <location>
        <begin position="92"/>
        <end position="110"/>
    </location>
</feature>
<dbReference type="Gene3D" id="3.30.2010.10">
    <property type="entry name" value="Metalloproteases ('zincins'), catalytic domain"/>
    <property type="match status" value="1"/>
</dbReference>
<feature type="transmembrane region" description="Helical" evidence="7">
    <location>
        <begin position="279"/>
        <end position="302"/>
    </location>
</feature>
<dbReference type="PANTHER" id="PTHR10120">
    <property type="entry name" value="CAAX PRENYL PROTEASE 1"/>
    <property type="match status" value="1"/>
</dbReference>